<accession>A0A7S2XBN2</accession>
<sequence>MATYESMKSEVRQYMLKIQELDADRNEHSLVVNTIKDLDPNRRCFRLIGGVLVERTIKEVLPAVKKNLEGIHSMIQKLTEVLKKKQEELDAYQEKYDIKPARQLDQRVKAAEQRERKAPSAKSGGVLA</sequence>
<reference evidence="5" key="1">
    <citation type="submission" date="2021-01" db="EMBL/GenBank/DDBJ databases">
        <authorList>
            <person name="Corre E."/>
            <person name="Pelletier E."/>
            <person name="Niang G."/>
            <person name="Scheremetjew M."/>
            <person name="Finn R."/>
            <person name="Kale V."/>
            <person name="Holt S."/>
            <person name="Cochrane G."/>
            <person name="Meng A."/>
            <person name="Brown T."/>
            <person name="Cohen L."/>
        </authorList>
    </citation>
    <scope>NUCLEOTIDE SEQUENCE</scope>
    <source>
        <strain evidence="5">CCMP622</strain>
    </source>
</reference>
<keyword evidence="2" id="KW-0143">Chaperone</keyword>
<dbReference type="Pfam" id="PF01920">
    <property type="entry name" value="Prefoldin_2"/>
    <property type="match status" value="1"/>
</dbReference>
<dbReference type="GO" id="GO:0051082">
    <property type="term" value="F:unfolded protein binding"/>
    <property type="evidence" value="ECO:0007669"/>
    <property type="project" value="InterPro"/>
</dbReference>
<feature type="coiled-coil region" evidence="3">
    <location>
        <begin position="68"/>
        <end position="95"/>
    </location>
</feature>
<gene>
    <name evidence="5" type="ORF">LSP00402_LOCUS10244</name>
</gene>
<evidence type="ECO:0008006" key="6">
    <source>
        <dbReference type="Google" id="ProtNLM"/>
    </source>
</evidence>
<evidence type="ECO:0000256" key="3">
    <source>
        <dbReference type="SAM" id="Coils"/>
    </source>
</evidence>
<dbReference type="SUPFAM" id="SSF46579">
    <property type="entry name" value="Prefoldin"/>
    <property type="match status" value="1"/>
</dbReference>
<dbReference type="Gene3D" id="1.10.287.370">
    <property type="match status" value="1"/>
</dbReference>
<organism evidence="5">
    <name type="scientific">Lotharella oceanica</name>
    <dbReference type="NCBI Taxonomy" id="641309"/>
    <lineage>
        <taxon>Eukaryota</taxon>
        <taxon>Sar</taxon>
        <taxon>Rhizaria</taxon>
        <taxon>Cercozoa</taxon>
        <taxon>Chlorarachniophyceae</taxon>
        <taxon>Lotharella</taxon>
    </lineage>
</organism>
<dbReference type="InterPro" id="IPR002777">
    <property type="entry name" value="PFD_beta-like"/>
</dbReference>
<evidence type="ECO:0000256" key="4">
    <source>
        <dbReference type="SAM" id="MobiDB-lite"/>
    </source>
</evidence>
<name>A0A7S2XBN2_9EUKA</name>
<dbReference type="FunFam" id="1.10.287.370:FF:000002">
    <property type="entry name" value="Prefoldin subunit 2"/>
    <property type="match status" value="1"/>
</dbReference>
<feature type="region of interest" description="Disordered" evidence="4">
    <location>
        <begin position="103"/>
        <end position="128"/>
    </location>
</feature>
<dbReference type="InterPro" id="IPR027235">
    <property type="entry name" value="PFD2"/>
</dbReference>
<dbReference type="GO" id="GO:0016272">
    <property type="term" value="C:prefoldin complex"/>
    <property type="evidence" value="ECO:0007669"/>
    <property type="project" value="InterPro"/>
</dbReference>
<evidence type="ECO:0000313" key="5">
    <source>
        <dbReference type="EMBL" id="CAD9764611.1"/>
    </source>
</evidence>
<evidence type="ECO:0000256" key="1">
    <source>
        <dbReference type="ARBA" id="ARBA00008045"/>
    </source>
</evidence>
<evidence type="ECO:0000256" key="2">
    <source>
        <dbReference type="ARBA" id="ARBA00023186"/>
    </source>
</evidence>
<feature type="compositionally biased region" description="Basic and acidic residues" evidence="4">
    <location>
        <begin position="103"/>
        <end position="118"/>
    </location>
</feature>
<dbReference type="AlphaFoldDB" id="A0A7S2XBN2"/>
<dbReference type="CDD" id="cd23163">
    <property type="entry name" value="Prefoldin_2"/>
    <property type="match status" value="1"/>
</dbReference>
<protein>
    <recommendedName>
        <fullName evidence="6">Prefoldin subunit 2</fullName>
    </recommendedName>
</protein>
<comment type="similarity">
    <text evidence="1">Belongs to the prefoldin subunit beta family.</text>
</comment>
<keyword evidence="3" id="KW-0175">Coiled coil</keyword>
<dbReference type="InterPro" id="IPR009053">
    <property type="entry name" value="Prefoldin"/>
</dbReference>
<proteinExistence type="inferred from homology"/>
<dbReference type="PANTHER" id="PTHR13303">
    <property type="entry name" value="PREFOLDIN SUBUNIT 2"/>
    <property type="match status" value="1"/>
</dbReference>
<dbReference type="GO" id="GO:0006457">
    <property type="term" value="P:protein folding"/>
    <property type="evidence" value="ECO:0007669"/>
    <property type="project" value="InterPro"/>
</dbReference>
<dbReference type="EMBL" id="HBHP01016532">
    <property type="protein sequence ID" value="CAD9764611.1"/>
    <property type="molecule type" value="Transcribed_RNA"/>
</dbReference>